<keyword evidence="2" id="KW-0540">Nuclease</keyword>
<accession>K9HW61</accession>
<dbReference type="STRING" id="1238182.C882_2545"/>
<dbReference type="GO" id="GO:0004540">
    <property type="term" value="F:RNA nuclease activity"/>
    <property type="evidence" value="ECO:0007669"/>
    <property type="project" value="InterPro"/>
</dbReference>
<comment type="caution">
    <text evidence="4">The sequence shown here is derived from an EMBL/GenBank/DDBJ whole genome shotgun (WGS) entry which is preliminary data.</text>
</comment>
<organism evidence="4 5">
    <name type="scientific">Caenispirillum salinarum AK4</name>
    <dbReference type="NCBI Taxonomy" id="1238182"/>
    <lineage>
        <taxon>Bacteria</taxon>
        <taxon>Pseudomonadati</taxon>
        <taxon>Pseudomonadota</taxon>
        <taxon>Alphaproteobacteria</taxon>
        <taxon>Rhodospirillales</taxon>
        <taxon>Novispirillaceae</taxon>
        <taxon>Caenispirillum</taxon>
    </lineage>
</organism>
<evidence type="ECO:0000256" key="1">
    <source>
        <dbReference type="ARBA" id="ARBA00022649"/>
    </source>
</evidence>
<reference evidence="4 5" key="1">
    <citation type="journal article" date="2013" name="Genome Announc.">
        <title>Draft Genome Sequence of an Alphaproteobacterium, Caenispirillum salinarum AK4(T), Isolated from a Solar Saltern.</title>
        <authorList>
            <person name="Khatri I."/>
            <person name="Singh A."/>
            <person name="Korpole S."/>
            <person name="Pinnaka A.K."/>
            <person name="Subramanian S."/>
        </authorList>
    </citation>
    <scope>NUCLEOTIDE SEQUENCE [LARGE SCALE GENOMIC DNA]</scope>
    <source>
        <strain evidence="4 5">AK4</strain>
    </source>
</reference>
<dbReference type="Proteomes" id="UP000009881">
    <property type="component" value="Unassembled WGS sequence"/>
</dbReference>
<dbReference type="Pfam" id="PF01934">
    <property type="entry name" value="HepT-like"/>
    <property type="match status" value="1"/>
</dbReference>
<sequence length="77" mass="8587">MKAADRVLGKTEGVSRDTFEAEQRVPDVPWASIRGMGNFLRHEYDNVQADLIWTLIANGQLRALRDACAPYAAPRDA</sequence>
<dbReference type="InterPro" id="IPR008201">
    <property type="entry name" value="HepT-like"/>
</dbReference>
<evidence type="ECO:0000313" key="5">
    <source>
        <dbReference type="Proteomes" id="UP000009881"/>
    </source>
</evidence>
<dbReference type="GO" id="GO:0110001">
    <property type="term" value="C:toxin-antitoxin complex"/>
    <property type="evidence" value="ECO:0007669"/>
    <property type="project" value="InterPro"/>
</dbReference>
<dbReference type="AlphaFoldDB" id="K9HW61"/>
<keyword evidence="1" id="KW-1277">Toxin-antitoxin system</keyword>
<dbReference type="EMBL" id="ANHY01000003">
    <property type="protein sequence ID" value="EKV32466.1"/>
    <property type="molecule type" value="Genomic_DNA"/>
</dbReference>
<name>K9HW61_9PROT</name>
<evidence type="ECO:0000256" key="3">
    <source>
        <dbReference type="ARBA" id="ARBA00022801"/>
    </source>
</evidence>
<protein>
    <recommendedName>
        <fullName evidence="6">DUF86 domain-containing protein</fullName>
    </recommendedName>
</protein>
<dbReference type="GO" id="GO:0016787">
    <property type="term" value="F:hydrolase activity"/>
    <property type="evidence" value="ECO:0007669"/>
    <property type="project" value="UniProtKB-KW"/>
</dbReference>
<evidence type="ECO:0000256" key="2">
    <source>
        <dbReference type="ARBA" id="ARBA00022722"/>
    </source>
</evidence>
<gene>
    <name evidence="4" type="ORF">C882_2545</name>
</gene>
<keyword evidence="5" id="KW-1185">Reference proteome</keyword>
<keyword evidence="3" id="KW-0378">Hydrolase</keyword>
<evidence type="ECO:0008006" key="6">
    <source>
        <dbReference type="Google" id="ProtNLM"/>
    </source>
</evidence>
<proteinExistence type="predicted"/>
<evidence type="ECO:0000313" key="4">
    <source>
        <dbReference type="EMBL" id="EKV32466.1"/>
    </source>
</evidence>